<keyword evidence="2" id="KW-0479">Metal-binding</keyword>
<dbReference type="InterPro" id="IPR008778">
    <property type="entry name" value="Pirin_C_dom"/>
</dbReference>
<feature type="binding site" evidence="2">
    <location>
        <position position="102"/>
    </location>
    <ligand>
        <name>Fe cation</name>
        <dbReference type="ChEBI" id="CHEBI:24875"/>
    </ligand>
</feature>
<dbReference type="EMBL" id="FWZT01000006">
    <property type="protein sequence ID" value="SMF18710.1"/>
    <property type="molecule type" value="Genomic_DNA"/>
</dbReference>
<keyword evidence="7" id="KW-1185">Reference proteome</keyword>
<dbReference type="CDD" id="cd02909">
    <property type="entry name" value="cupin_pirin_N"/>
    <property type="match status" value="1"/>
</dbReference>
<feature type="binding site" evidence="2">
    <location>
        <position position="58"/>
    </location>
    <ligand>
        <name>Fe cation</name>
        <dbReference type="ChEBI" id="CHEBI:24875"/>
    </ligand>
</feature>
<dbReference type="PANTHER" id="PTHR13903">
    <property type="entry name" value="PIRIN-RELATED"/>
    <property type="match status" value="1"/>
</dbReference>
<evidence type="ECO:0000256" key="2">
    <source>
        <dbReference type="PIRSR" id="PIRSR006232-1"/>
    </source>
</evidence>
<gene>
    <name evidence="6" type="ORF">SAMN06296036_106197</name>
</gene>
<dbReference type="GO" id="GO:0046872">
    <property type="term" value="F:metal ion binding"/>
    <property type="evidence" value="ECO:0007669"/>
    <property type="project" value="UniProtKB-KW"/>
</dbReference>
<accession>A0A1Y6BLZ9</accession>
<evidence type="ECO:0000256" key="3">
    <source>
        <dbReference type="RuleBase" id="RU003457"/>
    </source>
</evidence>
<evidence type="ECO:0000313" key="7">
    <source>
        <dbReference type="Proteomes" id="UP000192907"/>
    </source>
</evidence>
<dbReference type="InterPro" id="IPR011051">
    <property type="entry name" value="RmlC_Cupin_sf"/>
</dbReference>
<comment type="similarity">
    <text evidence="1 3">Belongs to the pirin family.</text>
</comment>
<feature type="domain" description="Pirin C-terminal" evidence="5">
    <location>
        <begin position="177"/>
        <end position="276"/>
    </location>
</feature>
<comment type="cofactor">
    <cofactor evidence="2">
        <name>Fe cation</name>
        <dbReference type="ChEBI" id="CHEBI:24875"/>
    </cofactor>
    <text evidence="2">Binds 1 Fe cation per subunit.</text>
</comment>
<evidence type="ECO:0000313" key="6">
    <source>
        <dbReference type="EMBL" id="SMF18710.1"/>
    </source>
</evidence>
<dbReference type="InterPro" id="IPR003829">
    <property type="entry name" value="Pirin_N_dom"/>
</dbReference>
<reference evidence="7" key="1">
    <citation type="submission" date="2017-04" db="EMBL/GenBank/DDBJ databases">
        <authorList>
            <person name="Varghese N."/>
            <person name="Submissions S."/>
        </authorList>
    </citation>
    <scope>NUCLEOTIDE SEQUENCE [LARGE SCALE GENOMIC DNA]</scope>
    <source>
        <strain evidence="7">RKEM611</strain>
    </source>
</reference>
<dbReference type="Pfam" id="PF02678">
    <property type="entry name" value="Pirin"/>
    <property type="match status" value="1"/>
</dbReference>
<feature type="binding site" evidence="2">
    <location>
        <position position="104"/>
    </location>
    <ligand>
        <name>Fe cation</name>
        <dbReference type="ChEBI" id="CHEBI:24875"/>
    </ligand>
</feature>
<name>A0A1Y6BLZ9_9BACT</name>
<organism evidence="6 7">
    <name type="scientific">Pseudobacteriovorax antillogorgiicola</name>
    <dbReference type="NCBI Taxonomy" id="1513793"/>
    <lineage>
        <taxon>Bacteria</taxon>
        <taxon>Pseudomonadati</taxon>
        <taxon>Bdellovibrionota</taxon>
        <taxon>Oligoflexia</taxon>
        <taxon>Oligoflexales</taxon>
        <taxon>Pseudobacteriovoracaceae</taxon>
        <taxon>Pseudobacteriovorax</taxon>
    </lineage>
</organism>
<evidence type="ECO:0000259" key="5">
    <source>
        <dbReference type="Pfam" id="PF05726"/>
    </source>
</evidence>
<dbReference type="SUPFAM" id="SSF51182">
    <property type="entry name" value="RmlC-like cupins"/>
    <property type="match status" value="1"/>
</dbReference>
<protein>
    <recommendedName>
        <fullName evidence="8">Pirin</fullName>
    </recommendedName>
</protein>
<evidence type="ECO:0008006" key="8">
    <source>
        <dbReference type="Google" id="ProtNLM"/>
    </source>
</evidence>
<evidence type="ECO:0000259" key="4">
    <source>
        <dbReference type="Pfam" id="PF02678"/>
    </source>
</evidence>
<dbReference type="OrthoDB" id="5289935at2"/>
<dbReference type="RefSeq" id="WP_132317761.1">
    <property type="nucleotide sequence ID" value="NZ_FWZT01000006.1"/>
</dbReference>
<evidence type="ECO:0000256" key="1">
    <source>
        <dbReference type="ARBA" id="ARBA00008416"/>
    </source>
</evidence>
<proteinExistence type="inferred from homology"/>
<dbReference type="Gene3D" id="2.60.120.10">
    <property type="entry name" value="Jelly Rolls"/>
    <property type="match status" value="2"/>
</dbReference>
<dbReference type="Pfam" id="PF05726">
    <property type="entry name" value="Pirin_C"/>
    <property type="match status" value="1"/>
</dbReference>
<dbReference type="InterPro" id="IPR014710">
    <property type="entry name" value="RmlC-like_jellyroll"/>
</dbReference>
<dbReference type="AlphaFoldDB" id="A0A1Y6BLZ9"/>
<dbReference type="PANTHER" id="PTHR13903:SF8">
    <property type="entry name" value="PIRIN"/>
    <property type="match status" value="1"/>
</dbReference>
<dbReference type="Proteomes" id="UP000192907">
    <property type="component" value="Unassembled WGS sequence"/>
</dbReference>
<dbReference type="STRING" id="1513793.SAMN06296036_106197"/>
<dbReference type="InterPro" id="IPR012093">
    <property type="entry name" value="Pirin"/>
</dbReference>
<sequence>MSNVELVIDPKAKDLGDNFQVRRALPSIKKRMIGPFIFWDHMGPVTLLNDKKMTVRAHPHIGLSTITYLFTGEIMHRDSLGNEQPIRPGEVNWMTAGKGIVHSERSEAPIKGEALELEGIQLWVALPKNSEDVEPSFVHFKEESLPHIEENGIQLRLIAGKGLGAESPVPVYSDLFYFNGRASKGKRFEMKLSSDQEGALYVVKGKIKVEGDIHTRFSLISFKKGTTVAFQADENSEFMLFGGSVFPEKRHIWWNFVSSSKDKIEQAKDDWKNDKFPKVINEDEVIPLPE</sequence>
<feature type="binding site" evidence="2">
    <location>
        <position position="60"/>
    </location>
    <ligand>
        <name>Fe cation</name>
        <dbReference type="ChEBI" id="CHEBI:24875"/>
    </ligand>
</feature>
<feature type="domain" description="Pirin N-terminal" evidence="4">
    <location>
        <begin position="19"/>
        <end position="124"/>
    </location>
</feature>
<dbReference type="PIRSF" id="PIRSF006232">
    <property type="entry name" value="Pirin"/>
    <property type="match status" value="1"/>
</dbReference>
<keyword evidence="2" id="KW-0408">Iron</keyword>